<dbReference type="EMBL" id="MNQU01000163">
    <property type="protein sequence ID" value="OKZ35630.1"/>
    <property type="molecule type" value="Genomic_DNA"/>
</dbReference>
<organism evidence="2 3">
    <name type="scientific">Bacteroides uniformis</name>
    <dbReference type="NCBI Taxonomy" id="820"/>
    <lineage>
        <taxon>Bacteria</taxon>
        <taxon>Pseudomonadati</taxon>
        <taxon>Bacteroidota</taxon>
        <taxon>Bacteroidia</taxon>
        <taxon>Bacteroidales</taxon>
        <taxon>Bacteroidaceae</taxon>
        <taxon>Bacteroides</taxon>
    </lineage>
</organism>
<reference evidence="2 3" key="1">
    <citation type="journal article" date="2016" name="Nat. Biotechnol.">
        <title>Measurement of bacterial replication rates in microbial communities.</title>
        <authorList>
            <person name="Brown C.T."/>
            <person name="Olm M.R."/>
            <person name="Thomas B.C."/>
            <person name="Banfield J.F."/>
        </authorList>
    </citation>
    <scope>NUCLEOTIDE SEQUENCE [LARGE SCALE GENOMIC DNA]</scope>
    <source>
        <strain evidence="2">45_41</strain>
    </source>
</reference>
<gene>
    <name evidence="2" type="ORF">BHV79_06105</name>
</gene>
<dbReference type="InterPro" id="IPR035897">
    <property type="entry name" value="Toll_tir_struct_dom_sf"/>
</dbReference>
<feature type="domain" description="SEFIR" evidence="1">
    <location>
        <begin position="7"/>
        <end position="143"/>
    </location>
</feature>
<dbReference type="GO" id="GO:0007165">
    <property type="term" value="P:signal transduction"/>
    <property type="evidence" value="ECO:0007669"/>
    <property type="project" value="InterPro"/>
</dbReference>
<dbReference type="InterPro" id="IPR013568">
    <property type="entry name" value="SEFIR_dom"/>
</dbReference>
<evidence type="ECO:0000313" key="3">
    <source>
        <dbReference type="Proteomes" id="UP000186549"/>
    </source>
</evidence>
<dbReference type="InterPro" id="IPR000157">
    <property type="entry name" value="TIR_dom"/>
</dbReference>
<dbReference type="SUPFAM" id="SSF52200">
    <property type="entry name" value="Toll/Interleukin receptor TIR domain"/>
    <property type="match status" value="1"/>
</dbReference>
<sequence length="308" mass="35649">MEEVIVHPKVFISYSWDTENGDDEHKKWVRDLATKLRSHGVDVILDQFDLRLGDDLPFFMEQGLTISHLVICICSEKYTEKANAGKKGVGYEKRILANELLNDSDKKFIIPIVRNNHSKKKLPTFLSGSLYVDFDNEDFYNAYRALIERIYNIDTSKKPPLGTCPFVGNTISDEITTKLNIEKVNFCNTNMDGNVSFDYKKNSGLYIIGTSDYSFTTMWSECGINSIYCYRDHIKRIGYNPNYTQIPDKKELKNFDYSSRCKSLKEGEIIVLENSNNRFAAIKILKVKKNNVDINHLLEFEYKIYDVL</sequence>
<proteinExistence type="predicted"/>
<dbReference type="PROSITE" id="PS51534">
    <property type="entry name" value="SEFIR"/>
    <property type="match status" value="1"/>
</dbReference>
<dbReference type="AlphaFoldDB" id="A0A1Q6I9X2"/>
<dbReference type="Proteomes" id="UP000186549">
    <property type="component" value="Unassembled WGS sequence"/>
</dbReference>
<dbReference type="Pfam" id="PF13676">
    <property type="entry name" value="TIR_2"/>
    <property type="match status" value="1"/>
</dbReference>
<accession>A0A1Q6I9X2</accession>
<name>A0A1Q6I9X2_BACUN</name>
<evidence type="ECO:0000259" key="1">
    <source>
        <dbReference type="PROSITE" id="PS51534"/>
    </source>
</evidence>
<protein>
    <recommendedName>
        <fullName evidence="1">SEFIR domain-containing protein</fullName>
    </recommendedName>
</protein>
<evidence type="ECO:0000313" key="2">
    <source>
        <dbReference type="EMBL" id="OKZ35630.1"/>
    </source>
</evidence>
<dbReference type="Gene3D" id="3.40.50.10140">
    <property type="entry name" value="Toll/interleukin-1 receptor homology (TIR) domain"/>
    <property type="match status" value="1"/>
</dbReference>
<comment type="caution">
    <text evidence="2">The sequence shown here is derived from an EMBL/GenBank/DDBJ whole genome shotgun (WGS) entry which is preliminary data.</text>
</comment>